<feature type="transmembrane region" description="Helical" evidence="1">
    <location>
        <begin position="286"/>
        <end position="305"/>
    </location>
</feature>
<keyword evidence="1" id="KW-0812">Transmembrane</keyword>
<dbReference type="InterPro" id="IPR029044">
    <property type="entry name" value="Nucleotide-diphossugar_trans"/>
</dbReference>
<evidence type="ECO:0000313" key="4">
    <source>
        <dbReference type="Proteomes" id="UP001597296"/>
    </source>
</evidence>
<dbReference type="EC" id="2.4.-.-" evidence="3"/>
<accession>A0ABW5CC43</accession>
<evidence type="ECO:0000256" key="1">
    <source>
        <dbReference type="SAM" id="Phobius"/>
    </source>
</evidence>
<dbReference type="PANTHER" id="PTHR43646">
    <property type="entry name" value="GLYCOSYLTRANSFERASE"/>
    <property type="match status" value="1"/>
</dbReference>
<evidence type="ECO:0000259" key="2">
    <source>
        <dbReference type="Pfam" id="PF00535"/>
    </source>
</evidence>
<dbReference type="Proteomes" id="UP001597296">
    <property type="component" value="Unassembled WGS sequence"/>
</dbReference>
<reference evidence="4" key="1">
    <citation type="journal article" date="2019" name="Int. J. Syst. Evol. Microbiol.">
        <title>The Global Catalogue of Microorganisms (GCM) 10K type strain sequencing project: providing services to taxonomists for standard genome sequencing and annotation.</title>
        <authorList>
            <consortium name="The Broad Institute Genomics Platform"/>
            <consortium name="The Broad Institute Genome Sequencing Center for Infectious Disease"/>
            <person name="Wu L."/>
            <person name="Ma J."/>
        </authorList>
    </citation>
    <scope>NUCLEOTIDE SEQUENCE [LARGE SCALE GENOMIC DNA]</scope>
    <source>
        <strain evidence="4">KCTC 15012</strain>
    </source>
</reference>
<comment type="caution">
    <text evidence="3">The sequence shown here is derived from an EMBL/GenBank/DDBJ whole genome shotgun (WGS) entry which is preliminary data.</text>
</comment>
<evidence type="ECO:0000313" key="3">
    <source>
        <dbReference type="EMBL" id="MFD2234844.1"/>
    </source>
</evidence>
<dbReference type="InterPro" id="IPR001173">
    <property type="entry name" value="Glyco_trans_2-like"/>
</dbReference>
<gene>
    <name evidence="3" type="ORF">ACFSNB_13610</name>
</gene>
<feature type="transmembrane region" description="Helical" evidence="1">
    <location>
        <begin position="237"/>
        <end position="256"/>
    </location>
</feature>
<feature type="domain" description="Glycosyltransferase 2-like" evidence="2">
    <location>
        <begin position="1"/>
        <end position="162"/>
    </location>
</feature>
<dbReference type="SUPFAM" id="SSF53448">
    <property type="entry name" value="Nucleotide-diphospho-sugar transferases"/>
    <property type="match status" value="1"/>
</dbReference>
<dbReference type="Pfam" id="PF00535">
    <property type="entry name" value="Glycos_transf_2"/>
    <property type="match status" value="1"/>
</dbReference>
<dbReference type="GO" id="GO:0016757">
    <property type="term" value="F:glycosyltransferase activity"/>
    <property type="evidence" value="ECO:0007669"/>
    <property type="project" value="UniProtKB-KW"/>
</dbReference>
<feature type="transmembrane region" description="Helical" evidence="1">
    <location>
        <begin position="262"/>
        <end position="279"/>
    </location>
</feature>
<sequence length="313" mass="33213">MPALDEERHIAAALASLADDDPRIREILVLDGGSRDRTRAIVAELARHDPRIRLLDNPGRLQAAAVNRAAALADPAATVLVRADCHAVYPPGFAAAAAARLRAVGAESLVVPLLTAGTAPLQRAIAAAQNSRLGNGGAAHRRPGPGGFVEHGHHAAFDRAFFLRVGGYDERFSHNEDAELDLRLAQAGGRIWLEPALAVTYFPRDRLGALARQYFNYGAGRVRTLRKHRHRPRPRQIAPVLILAGCAAALAAAPWLPAALALPAAYLLLCGGWGGVAALRRRDPALLAMGPAAVTMHLSWGAGFLRGLARRAG</sequence>
<protein>
    <submittedName>
        <fullName evidence="3">Glycosyltransferase</fullName>
        <ecNumber evidence="3">2.4.-.-</ecNumber>
    </submittedName>
</protein>
<keyword evidence="1" id="KW-0472">Membrane</keyword>
<keyword evidence="3" id="KW-0328">Glycosyltransferase</keyword>
<keyword evidence="3" id="KW-0808">Transferase</keyword>
<name>A0ABW5CC43_9PROT</name>
<organism evidence="3 4">
    <name type="scientific">Phaeospirillum tilakii</name>
    <dbReference type="NCBI Taxonomy" id="741673"/>
    <lineage>
        <taxon>Bacteria</taxon>
        <taxon>Pseudomonadati</taxon>
        <taxon>Pseudomonadota</taxon>
        <taxon>Alphaproteobacteria</taxon>
        <taxon>Rhodospirillales</taxon>
        <taxon>Rhodospirillaceae</taxon>
        <taxon>Phaeospirillum</taxon>
    </lineage>
</organism>
<dbReference type="Gene3D" id="3.90.550.10">
    <property type="entry name" value="Spore Coat Polysaccharide Biosynthesis Protein SpsA, Chain A"/>
    <property type="match status" value="1"/>
</dbReference>
<keyword evidence="4" id="KW-1185">Reference proteome</keyword>
<dbReference type="PANTHER" id="PTHR43646:SF3">
    <property type="entry name" value="SLR1566 PROTEIN"/>
    <property type="match status" value="1"/>
</dbReference>
<proteinExistence type="predicted"/>
<keyword evidence="1" id="KW-1133">Transmembrane helix</keyword>
<dbReference type="EMBL" id="JBHUIY010000029">
    <property type="protein sequence ID" value="MFD2234844.1"/>
    <property type="molecule type" value="Genomic_DNA"/>
</dbReference>
<dbReference type="RefSeq" id="WP_377317465.1">
    <property type="nucleotide sequence ID" value="NZ_JBHUIY010000029.1"/>
</dbReference>